<comment type="caution">
    <text evidence="2">The sequence shown here is derived from an EMBL/GenBank/DDBJ whole genome shotgun (WGS) entry which is preliminary data.</text>
</comment>
<name>A0A8T0D6R0_9TREM</name>
<feature type="region of interest" description="Disordered" evidence="1">
    <location>
        <begin position="932"/>
        <end position="954"/>
    </location>
</feature>
<dbReference type="AlphaFoldDB" id="A0A8T0D6R0"/>
<feature type="compositionally biased region" description="Basic and acidic residues" evidence="1">
    <location>
        <begin position="620"/>
        <end position="629"/>
    </location>
</feature>
<feature type="region of interest" description="Disordered" evidence="1">
    <location>
        <begin position="620"/>
        <end position="640"/>
    </location>
</feature>
<dbReference type="EMBL" id="JTDF01011639">
    <property type="protein sequence ID" value="KAF8563523.1"/>
    <property type="molecule type" value="Genomic_DNA"/>
</dbReference>
<evidence type="ECO:0000313" key="3">
    <source>
        <dbReference type="Proteomes" id="UP000699462"/>
    </source>
</evidence>
<accession>A0A8T0D6R0</accession>
<evidence type="ECO:0000256" key="1">
    <source>
        <dbReference type="SAM" id="MobiDB-lite"/>
    </source>
</evidence>
<reference evidence="2 3" key="1">
    <citation type="submission" date="2019-07" db="EMBL/GenBank/DDBJ databases">
        <title>Annotation for the trematode Paragonimus westermani.</title>
        <authorList>
            <person name="Choi Y.-J."/>
        </authorList>
    </citation>
    <scope>NUCLEOTIDE SEQUENCE [LARGE SCALE GENOMIC DNA]</scope>
    <source>
        <strain evidence="2">180907_Pwestermani</strain>
    </source>
</reference>
<dbReference type="Proteomes" id="UP000699462">
    <property type="component" value="Unassembled WGS sequence"/>
</dbReference>
<feature type="region of interest" description="Disordered" evidence="1">
    <location>
        <begin position="455"/>
        <end position="474"/>
    </location>
</feature>
<gene>
    <name evidence="2" type="ORF">P879_07624</name>
</gene>
<organism evidence="2 3">
    <name type="scientific">Paragonimus westermani</name>
    <dbReference type="NCBI Taxonomy" id="34504"/>
    <lineage>
        <taxon>Eukaryota</taxon>
        <taxon>Metazoa</taxon>
        <taxon>Spiralia</taxon>
        <taxon>Lophotrochozoa</taxon>
        <taxon>Platyhelminthes</taxon>
        <taxon>Trematoda</taxon>
        <taxon>Digenea</taxon>
        <taxon>Plagiorchiida</taxon>
        <taxon>Troglotremata</taxon>
        <taxon>Troglotrematidae</taxon>
        <taxon>Paragonimus</taxon>
    </lineage>
</organism>
<dbReference type="OrthoDB" id="6259714at2759"/>
<sequence>MDPLPLTLDEIQFDASVHIKLTHRLRYTRFPFELVHDVQLFSLYTTPSLRKNESHLDSTERGCHVNLCLESTLHKSSPVLHSYHTETAHPLLPAYYCELMCLTKSSCVFADEGSQMKRFQDLFGYKQFLFSSVLQDTGYQTTLNTKQVRFGCMNDDKKSWTGPLLSPSYKWTSMDRVNELGYVPSKSVTCQIATLQSLRIPVESGVRSERWRYSMVFTSPGGDLLLSINDQLYLLKCRGSVAQRINFHQSLLFLERKHTRKCDKSEAALMNCHKSNCPVDIQQRPWNKSVLNMLNQTSKNLICDIQKPSYSDEYNCHTVGDQSVRLSESFVRLQGHNHDLRELLQGKLTPVNHKRKQNLSKRERGIIKRQALENYLSGILCNSGIMQFKVDGSNLATDESQDEELITLELALEKAYKEQEILQNQSIHKQMRSKKIKNSRKTKGFERRSALLKNKEREQEPIQEPANPLKQTVSGCGPSEIDSYINSSMAEWNADPIYRSHGFFVCDALRQTGMWKYGWMPNSALIGTRYSDHYQTVGQDDHRQPVWRKPDLNALRLHLNVNSVDDSGRLTTDESSGSVWFISSDDTTIDTTTRSIHDLLTQRLAKPEPEPEVLDSCVEREQEHDFHPDEDPERSQTGLTHNMQKELKRLLTEDESFNLPASIKPRTTPQRSSPFGNVKREMTVFLTEVRGDDSFRETKSTQLPEFLKPYEHTHWLSAFEQSYRNQKPAYLDPNSFVRLLVDSNFLLDVLTLQIPPCPEDETVQQCQTTVDVCQAIGSSSHVQRTTILGVTSLQGGTPPWPVLWACISLLVKLGFRDIHTVALILSAYLLMEAVCKVNASYASEKQEYLLKVLDHSGLKDPQHRLQNELICLFKGRPIHESNSSSAHTKSSTDLCEWIVGEGSDEFYWTKTIQIIQQWLAHWATVSETQYSEQRSQNSQSQTKIPGVLSRPKAANSKRKHARKISWAESNDQVTIVEQIADELKPCVTGIDVINAFCLVDDQEMRPLMCLRDPAQPACVQPWKAYQNALQGKFPPIVQLRLPKCALTPFGERESRLDMLWQRLVDLRKWKFRMDSLSEKQRERLLKASTEGGSFGSLLKNKKHLENYEQMLTHLILGCEGRMNQFVAWFIPSLSRVLPLVSTWKFPEIEQPVVSMINRFRKSQDNLQLHKDMSDRLGIRQSYSSEMTTFEMNDMYF</sequence>
<evidence type="ECO:0000313" key="2">
    <source>
        <dbReference type="EMBL" id="KAF8563523.1"/>
    </source>
</evidence>
<keyword evidence="3" id="KW-1185">Reference proteome</keyword>
<feature type="compositionally biased region" description="Polar residues" evidence="1">
    <location>
        <begin position="932"/>
        <end position="943"/>
    </location>
</feature>
<protein>
    <submittedName>
        <fullName evidence="2">Uncharacterized protein</fullName>
    </submittedName>
</protein>
<proteinExistence type="predicted"/>